<organism evidence="2 3">
    <name type="scientific">Mycobacterium simiae</name>
    <name type="common">Mycobacterium habana</name>
    <dbReference type="NCBI Taxonomy" id="1784"/>
    <lineage>
        <taxon>Bacteria</taxon>
        <taxon>Bacillati</taxon>
        <taxon>Actinomycetota</taxon>
        <taxon>Actinomycetes</taxon>
        <taxon>Mycobacteriales</taxon>
        <taxon>Mycobacteriaceae</taxon>
        <taxon>Mycobacterium</taxon>
        <taxon>Mycobacterium simiae complex</taxon>
    </lineage>
</organism>
<gene>
    <name evidence="2" type="ORF">F0Q45_14075</name>
</gene>
<dbReference type="AlphaFoldDB" id="A0A5B1BP90"/>
<comment type="caution">
    <text evidence="2">The sequence shown here is derived from an EMBL/GenBank/DDBJ whole genome shotgun (WGS) entry which is preliminary data.</text>
</comment>
<dbReference type="Proteomes" id="UP000324701">
    <property type="component" value="Unassembled WGS sequence"/>
</dbReference>
<name>A0A5B1BP90_MYCSI</name>
<protein>
    <submittedName>
        <fullName evidence="2">Uncharacterized protein</fullName>
    </submittedName>
</protein>
<dbReference type="EMBL" id="VTZN01000081">
    <property type="protein sequence ID" value="KAA1249625.1"/>
    <property type="molecule type" value="Genomic_DNA"/>
</dbReference>
<feature type="region of interest" description="Disordered" evidence="1">
    <location>
        <begin position="44"/>
        <end position="63"/>
    </location>
</feature>
<sequence>MGRQRPGRRRAAHIASLNSASFVMRGLNRINPLDAITAMRAINAEPEANTPPPLTACNRSSCA</sequence>
<proteinExistence type="predicted"/>
<evidence type="ECO:0000313" key="2">
    <source>
        <dbReference type="EMBL" id="KAA1249625.1"/>
    </source>
</evidence>
<evidence type="ECO:0000313" key="3">
    <source>
        <dbReference type="Proteomes" id="UP000324701"/>
    </source>
</evidence>
<accession>A0A5B1BP90</accession>
<keyword evidence="3" id="KW-1185">Reference proteome</keyword>
<reference evidence="2 3" key="1">
    <citation type="submission" date="2019-09" db="EMBL/GenBank/DDBJ databases">
        <title>Report of infection by Mycobacterium simiae a patient suffering from pulmonary tuberculosis.</title>
        <authorList>
            <person name="Mohanty P.S."/>
            <person name="Bansal A.K."/>
            <person name="Singh H."/>
            <person name="Sharma S."/>
            <person name="Patil S.A."/>
            <person name="Upadhaya P."/>
            <person name="Singh P.K."/>
            <person name="Kumar D."/>
            <person name="Kumar S."/>
            <person name="Singh R.K."/>
            <person name="Chaudhary B."/>
        </authorList>
    </citation>
    <scope>NUCLEOTIDE SEQUENCE [LARGE SCALE GENOMIC DNA]</scope>
    <source>
        <strain evidence="2 3">JAL-560-SIM</strain>
    </source>
</reference>
<evidence type="ECO:0000256" key="1">
    <source>
        <dbReference type="SAM" id="MobiDB-lite"/>
    </source>
</evidence>
<dbReference type="OrthoDB" id="428263at2"/>